<feature type="signal peptide" evidence="2">
    <location>
        <begin position="1"/>
        <end position="29"/>
    </location>
</feature>
<dbReference type="Pfam" id="PF01551">
    <property type="entry name" value="Peptidase_M23"/>
    <property type="match status" value="1"/>
</dbReference>
<dbReference type="Proteomes" id="UP000680866">
    <property type="component" value="Chromosome"/>
</dbReference>
<dbReference type="InterPro" id="IPR011055">
    <property type="entry name" value="Dup_hybrid_motif"/>
</dbReference>
<dbReference type="EMBL" id="AP023359">
    <property type="protein sequence ID" value="BCJ63670.1"/>
    <property type="molecule type" value="Genomic_DNA"/>
</dbReference>
<dbReference type="InterPro" id="IPR028994">
    <property type="entry name" value="Integrin_alpha_N"/>
</dbReference>
<dbReference type="InterPro" id="IPR016047">
    <property type="entry name" value="M23ase_b-sheet_dom"/>
</dbReference>
<dbReference type="PANTHER" id="PTHR44103:SF1">
    <property type="entry name" value="PROPROTEIN CONVERTASE P"/>
    <property type="match status" value="1"/>
</dbReference>
<name>A0A810MT43_9ACTN</name>
<feature type="domain" description="M23ase beta-sheet core" evidence="3">
    <location>
        <begin position="70"/>
        <end position="168"/>
    </location>
</feature>
<evidence type="ECO:0000313" key="4">
    <source>
        <dbReference type="EMBL" id="BCJ63670.1"/>
    </source>
</evidence>
<dbReference type="SUPFAM" id="SSF51261">
    <property type="entry name" value="Duplicated hybrid motif"/>
    <property type="match status" value="1"/>
</dbReference>
<keyword evidence="5" id="KW-1185">Reference proteome</keyword>
<dbReference type="RefSeq" id="WP_246568265.1">
    <property type="nucleotide sequence ID" value="NZ_AP023359.1"/>
</dbReference>
<sequence>MSIFRKACLVAGAVLLAATGALVAQPAVAAGPRPVFQLPVGCGETWDLRTYAGHDYYDIDFWPTSGPAWGQPIRASFAGTVAFAGIGGTLGGRTPSNPNGPIGTGAGYYVKIDHGDGWETLYLHMLEPPMVSTGQVVYQGQQLGKVGSTGDSSGPHLHYEQLRDGAKIESYFDEVASGITHDNYGYSVQRRSRNCGGWTQFADMNADRLADLVQIRTNGDVVVYWNVGGTFTGSNALVATGFKNAARVRFADMNADGRADLVQLRVTGQVVVYWNVDGIFTGSNTVVASGAWDPERVHFADMNNDRVADLLDVRESGQVVVYWNVGGTFTGSNAQVATGFTDPLRVKFADMNNDGRAELVQVRDTGQVVVYWNVGGTFTGSNALVATGFTDPMRVKFADMNSNGVADLVDMRPNGDVVVYWNVDGTFTGSNALVAEGFKAP</sequence>
<proteinExistence type="predicted"/>
<feature type="chain" id="PRO_5032906752" description="M23ase beta-sheet core domain-containing protein" evidence="2">
    <location>
        <begin position="30"/>
        <end position="441"/>
    </location>
</feature>
<dbReference type="SUPFAM" id="SSF69318">
    <property type="entry name" value="Integrin alpha N-terminal domain"/>
    <property type="match status" value="1"/>
</dbReference>
<gene>
    <name evidence="4" type="ORF">Prubr_06910</name>
</gene>
<evidence type="ECO:0000256" key="2">
    <source>
        <dbReference type="SAM" id="SignalP"/>
    </source>
</evidence>
<evidence type="ECO:0000313" key="5">
    <source>
        <dbReference type="Proteomes" id="UP000680866"/>
    </source>
</evidence>
<dbReference type="AlphaFoldDB" id="A0A810MT43"/>
<dbReference type="Pfam" id="PF13517">
    <property type="entry name" value="FG-GAP_3"/>
    <property type="match status" value="3"/>
</dbReference>
<evidence type="ECO:0000256" key="1">
    <source>
        <dbReference type="ARBA" id="ARBA00022729"/>
    </source>
</evidence>
<keyword evidence="1 2" id="KW-0732">Signal</keyword>
<evidence type="ECO:0000259" key="3">
    <source>
        <dbReference type="Pfam" id="PF01551"/>
    </source>
</evidence>
<reference evidence="4" key="1">
    <citation type="submission" date="2020-08" db="EMBL/GenBank/DDBJ databases">
        <title>Whole genome shotgun sequence of Polymorphospora rubra NBRC 101157.</title>
        <authorList>
            <person name="Komaki H."/>
            <person name="Tamura T."/>
        </authorList>
    </citation>
    <scope>NUCLEOTIDE SEQUENCE</scope>
    <source>
        <strain evidence="4">NBRC 101157</strain>
    </source>
</reference>
<dbReference type="PANTHER" id="PTHR44103">
    <property type="entry name" value="PROPROTEIN CONVERTASE P"/>
    <property type="match status" value="1"/>
</dbReference>
<protein>
    <recommendedName>
        <fullName evidence="3">M23ase beta-sheet core domain-containing protein</fullName>
    </recommendedName>
</protein>
<dbReference type="Gene3D" id="2.70.70.10">
    <property type="entry name" value="Glucose Permease (Domain IIA)"/>
    <property type="match status" value="1"/>
</dbReference>
<dbReference type="CDD" id="cd12797">
    <property type="entry name" value="M23_peptidase"/>
    <property type="match status" value="1"/>
</dbReference>
<accession>A0A810MT43</accession>
<dbReference type="InterPro" id="IPR013517">
    <property type="entry name" value="FG-GAP"/>
</dbReference>
<organism evidence="4 5">
    <name type="scientific">Polymorphospora rubra</name>
    <dbReference type="NCBI Taxonomy" id="338584"/>
    <lineage>
        <taxon>Bacteria</taxon>
        <taxon>Bacillati</taxon>
        <taxon>Actinomycetota</taxon>
        <taxon>Actinomycetes</taxon>
        <taxon>Micromonosporales</taxon>
        <taxon>Micromonosporaceae</taxon>
        <taxon>Polymorphospora</taxon>
    </lineage>
</organism>
<dbReference type="KEGG" id="pry:Prubr_06910"/>